<sequence>MTKVIFSVTCLLLVLVRSNHAARVLAVFPSPSISHQVVFRPLTQELVKRGHEVTVITPDPVFKNTGAPPNLTEIDVHDVSYKIWQDTFLKKSSKGEKSDLVPQITIIFEAFYQILEAQLKSKEVQALINDKNKQFDLLLLEACVRSTIVFSHIYKNIPVILVSSLGGTNFNYEVLGAAGHPILFPDFFHQKVHNLTFWEKLHMLYTHYQLTKLHESIAELEDSMLQKQFGPNIQSVTELSNNVDMLFLNIHPMFEGVRPVPPSVVYIEGLHLKPQKELSTDLKSYLDSSKNGVIYLSFGTNVVPSDLPKEKIAIFTKVFSQLPYDVLWKWDKDDLPGRSDNIRIAKWLPQSDLLRHPKVKAFITQGGLQSTDEAIVAGVPMIGFPMLGDQWFNVEKYKYHKIGIGLDIETVTEQTLENAIKTVIEDESFRRNIRRVRNLMQDNLQPPLERAIWWVEHVLRHGGAKHLRSPAANISWAEYLELELVLTLLAGLFTIFTITIFTIYKLYFHISTFLKSKSKVKVFCNFLNVSVSASTMSTILYILLYFIFVTTNEASRILAVVPTPSISHQAVFRTLTQELVKRGHEVTVITTDPEFKNIGAPPNLTEIDVHDVSYKIWHDTFITKASKGKKNDIVSQMEIVFKGLTQILEAQLQTKEVQALISDKGKSFDLLLLEACVRPALIFSHIYKNVPVILISSMGGTNINYKVIGAEVHPLLYPDHFHQSIYNLTSWEKLRALYTHYQFKKLHENMAEFEDTMLQKQFGDDLPSVTELSSNVDMLFLNIHPIFEGIRPVPPSVVYIEGLHLKPQKELPTDLKSYLDSSKNGVIYLSFGTNVVPSDLPKEKIAIFTKVFSQLPYDVLWKWDNDDLPGRSDNIRIAKWLPQSDLLRHPKVKAFITQGGLQSTDEAVVAGVPMIGFPMLGDQWFNVEKYKYHNIGIGLDIETVTEQILENAIKTVIEDESFRRNIQRLRTIMQENPQPPLERAIWWTEYVLRHGGAKHLRSPAANISWWEYQELELSVLTLLLELLFIFIVIPITMYKLCIYWVNNSSKIKDS</sequence>
<dbReference type="GO" id="GO:0008194">
    <property type="term" value="F:UDP-glycosyltransferase activity"/>
    <property type="evidence" value="ECO:0007669"/>
    <property type="project" value="InterPro"/>
</dbReference>
<dbReference type="InterPro" id="IPR035595">
    <property type="entry name" value="UDP_glycos_trans_CS"/>
</dbReference>
<feature type="transmembrane region" description="Helical" evidence="4">
    <location>
        <begin position="525"/>
        <end position="548"/>
    </location>
</feature>
<dbReference type="InParanoid" id="A0A7E5W5I3"/>
<evidence type="ECO:0000256" key="1">
    <source>
        <dbReference type="ARBA" id="ARBA00009995"/>
    </source>
</evidence>
<dbReference type="FunFam" id="3.40.50.2000:FF:000050">
    <property type="entry name" value="UDP-glucuronosyltransferase"/>
    <property type="match status" value="1"/>
</dbReference>
<feature type="signal peptide" evidence="5">
    <location>
        <begin position="1"/>
        <end position="21"/>
    </location>
</feature>
<dbReference type="RefSeq" id="XP_026735894.1">
    <property type="nucleotide sequence ID" value="XM_026880093.1"/>
</dbReference>
<evidence type="ECO:0000256" key="3">
    <source>
        <dbReference type="ARBA" id="ARBA00022679"/>
    </source>
</evidence>
<dbReference type="KEGG" id="tnl:113499578"/>
<comment type="similarity">
    <text evidence="1">Belongs to the UDP-glycosyltransferase family.</text>
</comment>
<evidence type="ECO:0000256" key="2">
    <source>
        <dbReference type="ARBA" id="ARBA00022676"/>
    </source>
</evidence>
<evidence type="ECO:0000313" key="6">
    <source>
        <dbReference type="Proteomes" id="UP000322000"/>
    </source>
</evidence>
<evidence type="ECO:0000313" key="7">
    <source>
        <dbReference type="RefSeq" id="XP_026735894.1"/>
    </source>
</evidence>
<dbReference type="InterPro" id="IPR002213">
    <property type="entry name" value="UDP_glucos_trans"/>
</dbReference>
<dbReference type="Gene3D" id="3.40.50.2000">
    <property type="entry name" value="Glycogen Phosphorylase B"/>
    <property type="match status" value="4"/>
</dbReference>
<dbReference type="PANTHER" id="PTHR48043">
    <property type="entry name" value="EG:EG0003.4 PROTEIN-RELATED"/>
    <property type="match status" value="1"/>
</dbReference>
<protein>
    <submittedName>
        <fullName evidence="7">Uncharacterized protein LOC113499578</fullName>
    </submittedName>
</protein>
<evidence type="ECO:0000256" key="5">
    <source>
        <dbReference type="SAM" id="SignalP"/>
    </source>
</evidence>
<keyword evidence="5" id="KW-0732">Signal</keyword>
<dbReference type="PANTHER" id="PTHR48043:SF159">
    <property type="entry name" value="EG:EG0003.4 PROTEIN-RELATED"/>
    <property type="match status" value="1"/>
</dbReference>
<dbReference type="SUPFAM" id="SSF53756">
    <property type="entry name" value="UDP-Glycosyltransferase/glycogen phosphorylase"/>
    <property type="match status" value="2"/>
</dbReference>
<accession>A0A7E5W5I3</accession>
<dbReference type="AlphaFoldDB" id="A0A7E5W5I3"/>
<feature type="transmembrane region" description="Helical" evidence="4">
    <location>
        <begin position="484"/>
        <end position="504"/>
    </location>
</feature>
<feature type="transmembrane region" description="Helical" evidence="4">
    <location>
        <begin position="1022"/>
        <end position="1045"/>
    </location>
</feature>
<keyword evidence="4" id="KW-0472">Membrane</keyword>
<dbReference type="CDD" id="cd03784">
    <property type="entry name" value="GT1_Gtf-like"/>
    <property type="match status" value="2"/>
</dbReference>
<organism evidence="6 7">
    <name type="scientific">Trichoplusia ni</name>
    <name type="common">Cabbage looper</name>
    <dbReference type="NCBI Taxonomy" id="7111"/>
    <lineage>
        <taxon>Eukaryota</taxon>
        <taxon>Metazoa</taxon>
        <taxon>Ecdysozoa</taxon>
        <taxon>Arthropoda</taxon>
        <taxon>Hexapoda</taxon>
        <taxon>Insecta</taxon>
        <taxon>Pterygota</taxon>
        <taxon>Neoptera</taxon>
        <taxon>Endopterygota</taxon>
        <taxon>Lepidoptera</taxon>
        <taxon>Glossata</taxon>
        <taxon>Ditrysia</taxon>
        <taxon>Noctuoidea</taxon>
        <taxon>Noctuidae</taxon>
        <taxon>Plusiinae</taxon>
        <taxon>Trichoplusia</taxon>
    </lineage>
</organism>
<dbReference type="OrthoDB" id="5835829at2759"/>
<dbReference type="Pfam" id="PF00201">
    <property type="entry name" value="UDPGT"/>
    <property type="match status" value="2"/>
</dbReference>
<keyword evidence="3" id="KW-0808">Transferase</keyword>
<dbReference type="Proteomes" id="UP000322000">
    <property type="component" value="Chromosome 12"/>
</dbReference>
<reference evidence="7" key="1">
    <citation type="submission" date="2025-08" db="UniProtKB">
        <authorList>
            <consortium name="RefSeq"/>
        </authorList>
    </citation>
    <scope>IDENTIFICATION</scope>
</reference>
<dbReference type="PROSITE" id="PS00375">
    <property type="entry name" value="UDPGT"/>
    <property type="match status" value="2"/>
</dbReference>
<keyword evidence="4" id="KW-1133">Transmembrane helix</keyword>
<feature type="chain" id="PRO_5028867789" evidence="5">
    <location>
        <begin position="22"/>
        <end position="1054"/>
    </location>
</feature>
<keyword evidence="6" id="KW-1185">Reference proteome</keyword>
<keyword evidence="2" id="KW-0328">Glycosyltransferase</keyword>
<dbReference type="InterPro" id="IPR050271">
    <property type="entry name" value="UDP-glycosyltransferase"/>
</dbReference>
<evidence type="ECO:0000256" key="4">
    <source>
        <dbReference type="SAM" id="Phobius"/>
    </source>
</evidence>
<dbReference type="GeneID" id="113499578"/>
<dbReference type="FunFam" id="3.40.50.2000:FF:000021">
    <property type="entry name" value="UDP-glucuronosyltransferase"/>
    <property type="match status" value="1"/>
</dbReference>
<gene>
    <name evidence="7" type="primary">LOC113499578</name>
</gene>
<proteinExistence type="inferred from homology"/>
<name>A0A7E5W5I3_TRINI</name>
<keyword evidence="4" id="KW-0812">Transmembrane</keyword>